<dbReference type="PANTHER" id="PTHR42877">
    <property type="entry name" value="L-ORNITHINE N(5)-MONOOXYGENASE-RELATED"/>
    <property type="match status" value="1"/>
</dbReference>
<dbReference type="PRINTS" id="PR00368">
    <property type="entry name" value="FADPNR"/>
</dbReference>
<name>A0AAE4UX98_9NOCA</name>
<dbReference type="GO" id="GO:0016491">
    <property type="term" value="F:oxidoreductase activity"/>
    <property type="evidence" value="ECO:0007669"/>
    <property type="project" value="UniProtKB-KW"/>
</dbReference>
<keyword evidence="1" id="KW-0560">Oxidoreductase</keyword>
<protein>
    <submittedName>
        <fullName evidence="1">NAD(P)/FAD-dependent oxidoreductase</fullName>
        <ecNumber evidence="1">1.14.13.-</ecNumber>
    </submittedName>
</protein>
<dbReference type="AlphaFoldDB" id="A0AAE4UX98"/>
<evidence type="ECO:0000313" key="1">
    <source>
        <dbReference type="EMBL" id="MDV7264720.1"/>
    </source>
</evidence>
<dbReference type="Proteomes" id="UP001185863">
    <property type="component" value="Unassembled WGS sequence"/>
</dbReference>
<evidence type="ECO:0000313" key="2">
    <source>
        <dbReference type="Proteomes" id="UP001185863"/>
    </source>
</evidence>
<dbReference type="InterPro" id="IPR036188">
    <property type="entry name" value="FAD/NAD-bd_sf"/>
</dbReference>
<dbReference type="InterPro" id="IPR051209">
    <property type="entry name" value="FAD-bind_Monooxygenase_sf"/>
</dbReference>
<dbReference type="EC" id="1.14.13.-" evidence="1"/>
<dbReference type="SUPFAM" id="SSF51905">
    <property type="entry name" value="FAD/NAD(P)-binding domain"/>
    <property type="match status" value="1"/>
</dbReference>
<accession>A0AAE4UX98</accession>
<comment type="caution">
    <text evidence="1">The sequence shown here is derived from an EMBL/GenBank/DDBJ whole genome shotgun (WGS) entry which is preliminary data.</text>
</comment>
<dbReference type="Pfam" id="PF13738">
    <property type="entry name" value="Pyr_redox_3"/>
    <property type="match status" value="1"/>
</dbReference>
<gene>
    <name evidence="1" type="ORF">R4315_09195</name>
</gene>
<dbReference type="PANTHER" id="PTHR42877:SF4">
    <property type="entry name" value="FAD_NAD(P)-BINDING DOMAIN-CONTAINING PROTEIN-RELATED"/>
    <property type="match status" value="1"/>
</dbReference>
<dbReference type="PRINTS" id="PR00411">
    <property type="entry name" value="PNDRDTASEI"/>
</dbReference>
<proteinExistence type="predicted"/>
<organism evidence="1 2">
    <name type="scientific">Rhodococcus oxybenzonivorans</name>
    <dbReference type="NCBI Taxonomy" id="1990687"/>
    <lineage>
        <taxon>Bacteria</taxon>
        <taxon>Bacillati</taxon>
        <taxon>Actinomycetota</taxon>
        <taxon>Actinomycetes</taxon>
        <taxon>Mycobacteriales</taxon>
        <taxon>Nocardiaceae</taxon>
        <taxon>Rhodococcus</taxon>
    </lineage>
</organism>
<reference evidence="1" key="1">
    <citation type="submission" date="2023-10" db="EMBL/GenBank/DDBJ databases">
        <title>Development of a sustainable strategy for remediation of hydrocarbon-contaminated territories based on the waste exchange concept.</title>
        <authorList>
            <person name="Krivoruchko A."/>
        </authorList>
    </citation>
    <scope>NUCLEOTIDE SEQUENCE</scope>
    <source>
        <strain evidence="1">IEGM 68</strain>
    </source>
</reference>
<sequence>MTTHHDVIVIGAGISGIAAAIKLHEAGVDDVLVLEKSTTFGGTWRANTYPGCACDVPSGLYSYSFAPNPDWSRIYGTQPEILAYVDGVARDNGLDECTRFDTEVTEAHWDEARSVWTVATADETFTARFLVAAAGPWNEPKIPNLPGLADFTGTVFHSAQWNHDHDLTGRSVAVVGSGASAVQFVPQIQRVVGELHLFQRTAHWVLPKPDRRMGPRARWAMRHLPIAHRLQRAGEYALMEAVGAAFRTPKPLMYALQALGRRHLRRSVPDPVLREKLTPRYLLGCKRILFSNNYLRSLNSPNVTVHAGEVTAVEKDAVIGSDGTRTQVDTLILGTGYHILDMPIAHLVHGTDGRSLAEHWSGSPTAYLGTFVTGFPNAFLLLGPSLGSGHTSAFTVAETQVALVVSAITAARDRRWQTLEVEPGVVDDYIEQVQSALQGTAYTAATCNSYFLDANGRNSFSWPWSTHEMTRRVGAFDPQDYIVTTSDREVTAS</sequence>
<dbReference type="EMBL" id="JAWLUP010000014">
    <property type="protein sequence ID" value="MDV7264720.1"/>
    <property type="molecule type" value="Genomic_DNA"/>
</dbReference>
<dbReference type="Gene3D" id="3.50.50.60">
    <property type="entry name" value="FAD/NAD(P)-binding domain"/>
    <property type="match status" value="2"/>
</dbReference>
<dbReference type="RefSeq" id="WP_317744276.1">
    <property type="nucleotide sequence ID" value="NZ_JAWLUP010000014.1"/>
</dbReference>